<geneLocation type="mitochondrion" evidence="1"/>
<dbReference type="AlphaFoldDB" id="A0A873WV77"/>
<dbReference type="GeneID" id="63648323"/>
<reference evidence="1" key="1">
    <citation type="journal article" date="2020" name="J. Eukaryot. Microbiol.">
        <title>High Sequence Divergence but Limited Architectural Rearrangements in Organelle Genomes of Cyanophora (Glaucophyta) Species.</title>
        <authorList>
            <person name="Russell S."/>
            <person name="Jackson C."/>
            <person name="Reyes-Prieto A."/>
        </authorList>
    </citation>
    <scope>NUCLEOTIDE SEQUENCE</scope>
    <source>
        <strain evidence="1">NIES-764</strain>
    </source>
</reference>
<organism evidence="1">
    <name type="scientific">Cyanophora sudae</name>
    <dbReference type="NCBI Taxonomy" id="1522369"/>
    <lineage>
        <taxon>Eukaryota</taxon>
        <taxon>Glaucocystophyceae</taxon>
        <taxon>Cyanophorales</taxon>
        <taxon>Cyanophoraceae</taxon>
        <taxon>Cyanophora</taxon>
    </lineage>
</organism>
<dbReference type="EMBL" id="MT919637">
    <property type="protein sequence ID" value="QPB15084.1"/>
    <property type="molecule type" value="Genomic_DNA"/>
</dbReference>
<reference evidence="1" key="2">
    <citation type="submission" date="2020-08" db="EMBL/GenBank/DDBJ databases">
        <authorList>
            <person name="Russell S.R."/>
            <person name="Jackson C."/>
            <person name="Reyes-Prieto A."/>
        </authorList>
    </citation>
    <scope>NUCLEOTIDE SEQUENCE</scope>
    <source>
        <strain evidence="1">NIES-764</strain>
    </source>
</reference>
<name>A0A873WV77_9EUKA</name>
<gene>
    <name evidence="1" type="primary">orf1</name>
</gene>
<sequence>MTKVKQFFNTVQAWFQKKPSDTCVSFFDTIERTQANLKGGIATLVETVEQKKNRAFYKTPKALTL</sequence>
<proteinExistence type="predicted"/>
<evidence type="ECO:0000313" key="1">
    <source>
        <dbReference type="EMBL" id="QPB15084.1"/>
    </source>
</evidence>
<keyword evidence="1" id="KW-0496">Mitochondrion</keyword>
<protein>
    <submittedName>
        <fullName evidence="1">Uncharacterized protein</fullName>
    </submittedName>
</protein>
<dbReference type="RefSeq" id="YP_010041718.1">
    <property type="nucleotide sequence ID" value="NC_054208.1"/>
</dbReference>
<accession>A0A873WV77</accession>